<accession>A0ABY8IMV7</accession>
<sequence>MADWQAVETTRPYAISGKTTPELYASIGARGPELGGSRVIAHTTFKLTWTRNYQPQASSCVLVSAVPKLTIIYTLPKPSSPLPSDVNAKWQTFIAGVAAHEKVHGGFIRDMVHEIETTSIGFTVANDPDCRKIRVELTKRLGEISARERQRNRDFDKMEMGQGGKMQQLILALVND</sequence>
<reference evidence="1" key="2">
    <citation type="journal article" date="2023" name="MicrobiologyOpen">
        <title>Genomics of the tumorigenes clade of the family Rhizobiaceae and description of Rhizobium rhododendri sp. nov.</title>
        <authorList>
            <person name="Kuzmanovic N."/>
            <person name="diCenzo G.C."/>
            <person name="Bunk B."/>
            <person name="Sproeer C."/>
            <person name="Fruehling A."/>
            <person name="Neumann-Schaal M."/>
            <person name="Overmann J."/>
            <person name="Smalla K."/>
        </authorList>
    </citation>
    <scope>NUCLEOTIDE SEQUENCE</scope>
    <source>
        <strain evidence="1">Rho-6.2</strain>
    </source>
</reference>
<organism evidence="1 2">
    <name type="scientific">Rhizobium rhododendri</name>
    <dbReference type="NCBI Taxonomy" id="2506430"/>
    <lineage>
        <taxon>Bacteria</taxon>
        <taxon>Pseudomonadati</taxon>
        <taxon>Pseudomonadota</taxon>
        <taxon>Alphaproteobacteria</taxon>
        <taxon>Hyphomicrobiales</taxon>
        <taxon>Rhizobiaceae</taxon>
        <taxon>Rhizobium/Agrobacterium group</taxon>
        <taxon>Rhizobium</taxon>
    </lineage>
</organism>
<dbReference type="InterPro" id="IPR010321">
    <property type="entry name" value="DUF922"/>
</dbReference>
<reference evidence="1" key="1">
    <citation type="journal article" date="2019" name="Phytopathology">
        <title>A Novel Group of Rhizobium tumorigenes-Like Agrobacteria Associated with Crown Gall Disease of Rhododendron and Blueberry.</title>
        <authorList>
            <person name="Kuzmanovic N."/>
            <person name="Behrens P."/>
            <person name="Idczak E."/>
            <person name="Wagner S."/>
            <person name="Gotz M."/>
            <person name="Sproer C."/>
            <person name="Bunk B."/>
            <person name="Overmann J."/>
            <person name="Smalla K."/>
        </authorList>
    </citation>
    <scope>NUCLEOTIDE SEQUENCE</scope>
    <source>
        <strain evidence="1">Rho-6.2</strain>
    </source>
</reference>
<evidence type="ECO:0000313" key="2">
    <source>
        <dbReference type="Proteomes" id="UP000318939"/>
    </source>
</evidence>
<dbReference type="EMBL" id="CP117267">
    <property type="protein sequence ID" value="WFS24786.1"/>
    <property type="molecule type" value="Genomic_DNA"/>
</dbReference>
<name>A0ABY8IMV7_9HYPH</name>
<dbReference type="Proteomes" id="UP000318939">
    <property type="component" value="Chromosome"/>
</dbReference>
<dbReference type="Pfam" id="PF06037">
    <property type="entry name" value="DUF922"/>
    <property type="match status" value="1"/>
</dbReference>
<keyword evidence="2" id="KW-1185">Reference proteome</keyword>
<evidence type="ECO:0000313" key="1">
    <source>
        <dbReference type="EMBL" id="WFS24786.1"/>
    </source>
</evidence>
<proteinExistence type="predicted"/>
<gene>
    <name evidence="1" type="ORF">PR018_03130</name>
</gene>
<protein>
    <submittedName>
        <fullName evidence="1">DUF922 domain-containing protein</fullName>
    </submittedName>
</protein>
<dbReference type="RefSeq" id="WP_142824487.1">
    <property type="nucleotide sequence ID" value="NZ_CP117267.1"/>
</dbReference>
<dbReference type="PIRSF" id="PIRSF010521">
    <property type="entry name" value="DUF922_bac"/>
    <property type="match status" value="1"/>
</dbReference>